<keyword evidence="4" id="KW-1185">Reference proteome</keyword>
<feature type="transmembrane region" description="Helical" evidence="1">
    <location>
        <begin position="6"/>
        <end position="29"/>
    </location>
</feature>
<gene>
    <name evidence="3" type="primary">yuaF</name>
    <name evidence="3" type="ORF">NEOCIP111885_03227</name>
</gene>
<feature type="domain" description="Membrane protein NfeD2 N-terminal transmembrane" evidence="2">
    <location>
        <begin position="3"/>
        <end position="101"/>
    </location>
</feature>
<keyword evidence="1" id="KW-0812">Transmembrane</keyword>
<evidence type="ECO:0000313" key="4">
    <source>
        <dbReference type="Proteomes" id="UP000789845"/>
    </source>
</evidence>
<dbReference type="InterPro" id="IPR012340">
    <property type="entry name" value="NA-bd_OB-fold"/>
</dbReference>
<keyword evidence="1" id="KW-1133">Transmembrane helix</keyword>
<accession>A0A9C7GCH9</accession>
<dbReference type="Pfam" id="PF25842">
    <property type="entry name" value="NfeD_TM"/>
    <property type="match status" value="1"/>
</dbReference>
<evidence type="ECO:0000313" key="3">
    <source>
        <dbReference type="EMBL" id="CAG9609485.1"/>
    </source>
</evidence>
<evidence type="ECO:0000256" key="1">
    <source>
        <dbReference type="SAM" id="Phobius"/>
    </source>
</evidence>
<dbReference type="InterPro" id="IPR058653">
    <property type="entry name" value="NfeD2_TM"/>
</dbReference>
<name>A0A9C7GCH9_9BACI</name>
<feature type="transmembrane region" description="Helical" evidence="1">
    <location>
        <begin position="41"/>
        <end position="62"/>
    </location>
</feature>
<dbReference type="AlphaFoldDB" id="A0A9C7GCH9"/>
<dbReference type="EMBL" id="CAKJTG010000020">
    <property type="protein sequence ID" value="CAG9609485.1"/>
    <property type="molecule type" value="Genomic_DNA"/>
</dbReference>
<organism evidence="3 4">
    <name type="scientific">Pseudoneobacillus rhizosphaerae</name>
    <dbReference type="NCBI Taxonomy" id="2880968"/>
    <lineage>
        <taxon>Bacteria</taxon>
        <taxon>Bacillati</taxon>
        <taxon>Bacillota</taxon>
        <taxon>Bacilli</taxon>
        <taxon>Bacillales</taxon>
        <taxon>Bacillaceae</taxon>
        <taxon>Pseudoneobacillus</taxon>
    </lineage>
</organism>
<keyword evidence="1" id="KW-0472">Membrane</keyword>
<feature type="transmembrane region" description="Helical" evidence="1">
    <location>
        <begin position="68"/>
        <end position="94"/>
    </location>
</feature>
<proteinExistence type="predicted"/>
<dbReference type="Gene3D" id="2.40.50.140">
    <property type="entry name" value="Nucleic acid-binding proteins"/>
    <property type="match status" value="1"/>
</dbReference>
<evidence type="ECO:0000259" key="2">
    <source>
        <dbReference type="Pfam" id="PF25842"/>
    </source>
</evidence>
<comment type="caution">
    <text evidence="3">The sequence shown here is derived from an EMBL/GenBank/DDBJ whole genome shotgun (WGS) entry which is preliminary data.</text>
</comment>
<reference evidence="3" key="1">
    <citation type="submission" date="2021-10" db="EMBL/GenBank/DDBJ databases">
        <authorList>
            <person name="Criscuolo A."/>
        </authorList>
    </citation>
    <scope>NUCLEOTIDE SEQUENCE</scope>
    <source>
        <strain evidence="3">CIP111885</strain>
    </source>
</reference>
<dbReference type="Proteomes" id="UP000789845">
    <property type="component" value="Unassembled WGS sequence"/>
</dbReference>
<protein>
    <submittedName>
        <fullName evidence="3">Membrane protein YuaF</fullName>
    </submittedName>
</protein>
<dbReference type="RefSeq" id="WP_230497716.1">
    <property type="nucleotide sequence ID" value="NZ_CAKJTG010000020.1"/>
</dbReference>
<sequence>MDIFGLSIEAFYLTVLIITGGITLLYLLFGDFLEGIAEATGFLNPTLILAFVTFTSASGYIFELLTTFNHVLIISISVIIAIILDVLLNVFILIPLSKAEESLVYTTQSLRGRVGDVIIPIPVDGFGEVILKSASGTIAKSAVSFENKAIAEGQKVLIIEVKDGVLKVLPYENKDPFPI</sequence>